<comment type="caution">
    <text evidence="2">The sequence shown here is derived from an EMBL/GenBank/DDBJ whole genome shotgun (WGS) entry which is preliminary data.</text>
</comment>
<keyword evidence="3" id="KW-1185">Reference proteome</keyword>
<evidence type="ECO:0000313" key="3">
    <source>
        <dbReference type="Proteomes" id="UP000521922"/>
    </source>
</evidence>
<gene>
    <name evidence="2" type="ORF">BJ968_003213</name>
</gene>
<dbReference type="EMBL" id="JACCBB010000001">
    <property type="protein sequence ID" value="NYD23673.1"/>
    <property type="molecule type" value="Genomic_DNA"/>
</dbReference>
<dbReference type="GO" id="GO:0003824">
    <property type="term" value="F:catalytic activity"/>
    <property type="evidence" value="ECO:0007669"/>
    <property type="project" value="UniProtKB-ARBA"/>
</dbReference>
<dbReference type="SUPFAM" id="SSF53474">
    <property type="entry name" value="alpha/beta-Hydrolases"/>
    <property type="match status" value="1"/>
</dbReference>
<dbReference type="PRINTS" id="PR00111">
    <property type="entry name" value="ABHYDROLASE"/>
</dbReference>
<evidence type="ECO:0000259" key="1">
    <source>
        <dbReference type="Pfam" id="PF12697"/>
    </source>
</evidence>
<accession>A0A7Y9DN38</accession>
<dbReference type="Gene3D" id="3.40.50.1820">
    <property type="entry name" value="alpha/beta hydrolase"/>
    <property type="match status" value="1"/>
</dbReference>
<protein>
    <submittedName>
        <fullName evidence="2">3-oxoadipate enol-lactonase</fullName>
    </submittedName>
</protein>
<dbReference type="PANTHER" id="PTHR43798">
    <property type="entry name" value="MONOACYLGLYCEROL LIPASE"/>
    <property type="match status" value="1"/>
</dbReference>
<feature type="domain" description="AB hydrolase-1" evidence="1">
    <location>
        <begin position="11"/>
        <end position="230"/>
    </location>
</feature>
<evidence type="ECO:0000313" key="2">
    <source>
        <dbReference type="EMBL" id="NYD23673.1"/>
    </source>
</evidence>
<dbReference type="InterPro" id="IPR000073">
    <property type="entry name" value="AB_hydrolase_1"/>
</dbReference>
<dbReference type="AlphaFoldDB" id="A0A7Y9DN38"/>
<dbReference type="RefSeq" id="WP_179753562.1">
    <property type="nucleotide sequence ID" value="NZ_BAAAGN010000025.1"/>
</dbReference>
<sequence length="240" mass="25300">MTTLVLGPSLGTTATTCWGPVARLLEGEFDVVTWELPGHGGDRGPVPAGLTVADLARRVADAVEGLFLYAGDSVGGQVGLQLLLDHPERVLGAVLCCTGARIGTAQSWAERTEQVRRSGTASLVAATATRWFAPGFLEREPERGAALLHALRDTGTEGYTAVCGALAAFDVRDRLGEVTRPVVAVAGAHDPVCPPESLREIADGVRHGRLEVLPDVAHQAPAEDPHEVARIIRELAREVA</sequence>
<dbReference type="InterPro" id="IPR050266">
    <property type="entry name" value="AB_hydrolase_sf"/>
</dbReference>
<dbReference type="InterPro" id="IPR029058">
    <property type="entry name" value="AB_hydrolase_fold"/>
</dbReference>
<name>A0A7Y9DN38_9ACTN</name>
<proteinExistence type="predicted"/>
<reference evidence="2 3" key="1">
    <citation type="submission" date="2020-07" db="EMBL/GenBank/DDBJ databases">
        <title>Sequencing the genomes of 1000 actinobacteria strains.</title>
        <authorList>
            <person name="Klenk H.-P."/>
        </authorList>
    </citation>
    <scope>NUCLEOTIDE SEQUENCE [LARGE SCALE GENOMIC DNA]</scope>
    <source>
        <strain evidence="2 3">DSM 7487</strain>
    </source>
</reference>
<organism evidence="2 3">
    <name type="scientific">Kineococcus aurantiacus</name>
    <dbReference type="NCBI Taxonomy" id="37633"/>
    <lineage>
        <taxon>Bacteria</taxon>
        <taxon>Bacillati</taxon>
        <taxon>Actinomycetota</taxon>
        <taxon>Actinomycetes</taxon>
        <taxon>Kineosporiales</taxon>
        <taxon>Kineosporiaceae</taxon>
        <taxon>Kineococcus</taxon>
    </lineage>
</organism>
<dbReference type="Pfam" id="PF12697">
    <property type="entry name" value="Abhydrolase_6"/>
    <property type="match status" value="1"/>
</dbReference>
<dbReference type="Proteomes" id="UP000521922">
    <property type="component" value="Unassembled WGS sequence"/>
</dbReference>